<evidence type="ECO:0000313" key="2">
    <source>
        <dbReference type="EMBL" id="MBC2595461.1"/>
    </source>
</evidence>
<dbReference type="AlphaFoldDB" id="A0A842HJX5"/>
<reference evidence="2 3" key="1">
    <citation type="submission" date="2020-07" db="EMBL/GenBank/DDBJ databases">
        <authorList>
            <person name="Feng X."/>
        </authorList>
    </citation>
    <scope>NUCLEOTIDE SEQUENCE [LARGE SCALE GENOMIC DNA]</scope>
    <source>
        <strain evidence="2 3">JCM31066</strain>
    </source>
</reference>
<dbReference type="PANTHER" id="PTHR33990:SF2">
    <property type="entry name" value="PHNB-LIKE DOMAIN-CONTAINING PROTEIN"/>
    <property type="match status" value="1"/>
</dbReference>
<evidence type="ECO:0000259" key="1">
    <source>
        <dbReference type="Pfam" id="PF06983"/>
    </source>
</evidence>
<dbReference type="EMBL" id="JACHVB010000042">
    <property type="protein sequence ID" value="MBC2595461.1"/>
    <property type="molecule type" value="Genomic_DNA"/>
</dbReference>
<dbReference type="SUPFAM" id="SSF54593">
    <property type="entry name" value="Glyoxalase/Bleomycin resistance protein/Dihydroxybiphenyl dioxygenase"/>
    <property type="match status" value="1"/>
</dbReference>
<dbReference type="InterPro" id="IPR029068">
    <property type="entry name" value="Glyas_Bleomycin-R_OHBP_Dase"/>
</dbReference>
<gene>
    <name evidence="2" type="ORF">H5P28_14435</name>
</gene>
<proteinExistence type="predicted"/>
<organism evidence="2 3">
    <name type="scientific">Ruficoccus amylovorans</name>
    <dbReference type="NCBI Taxonomy" id="1804625"/>
    <lineage>
        <taxon>Bacteria</taxon>
        <taxon>Pseudomonadati</taxon>
        <taxon>Verrucomicrobiota</taxon>
        <taxon>Opitutia</taxon>
        <taxon>Puniceicoccales</taxon>
        <taxon>Cerasicoccaceae</taxon>
        <taxon>Ruficoccus</taxon>
    </lineage>
</organism>
<evidence type="ECO:0000313" key="3">
    <source>
        <dbReference type="Proteomes" id="UP000546464"/>
    </source>
</evidence>
<dbReference type="Pfam" id="PF06983">
    <property type="entry name" value="3-dmu-9_3-mt"/>
    <property type="match status" value="1"/>
</dbReference>
<protein>
    <submittedName>
        <fullName evidence="2">VOC family protein</fullName>
    </submittedName>
</protein>
<dbReference type="PIRSF" id="PIRSF021700">
    <property type="entry name" value="3_dmu_93_MTrfase"/>
    <property type="match status" value="1"/>
</dbReference>
<accession>A0A842HJX5</accession>
<name>A0A842HJX5_9BACT</name>
<dbReference type="InterPro" id="IPR028973">
    <property type="entry name" value="PhnB-like"/>
</dbReference>
<dbReference type="InterPro" id="IPR009725">
    <property type="entry name" value="3_dmu_93_MTrfase"/>
</dbReference>
<dbReference type="Gene3D" id="3.10.180.10">
    <property type="entry name" value="2,3-Dihydroxybiphenyl 1,2-Dioxygenase, domain 1"/>
    <property type="match status" value="1"/>
</dbReference>
<dbReference type="RefSeq" id="WP_185676416.1">
    <property type="nucleotide sequence ID" value="NZ_JACHVB010000042.1"/>
</dbReference>
<dbReference type="CDD" id="cd06588">
    <property type="entry name" value="PhnB_like"/>
    <property type="match status" value="1"/>
</dbReference>
<dbReference type="Proteomes" id="UP000546464">
    <property type="component" value="Unassembled WGS sequence"/>
</dbReference>
<sequence length="160" mass="17815">MKDKITPCLWFDGQAEEAATFYVSLLPDSRIERVLRSPVDTESVPAGGVLTVDFTLAGKRYVGLNAGPHHKFNEAVSFQIHCDDQKEVDRLWAALSEGGEEIACSWLKDRWGLCWQIVPKRLLELITDPDPVRAKRAMEAMMTMVKIDIAALEQAVNGSA</sequence>
<keyword evidence="3" id="KW-1185">Reference proteome</keyword>
<feature type="domain" description="PhnB-like" evidence="1">
    <location>
        <begin position="4"/>
        <end position="118"/>
    </location>
</feature>
<comment type="caution">
    <text evidence="2">The sequence shown here is derived from an EMBL/GenBank/DDBJ whole genome shotgun (WGS) entry which is preliminary data.</text>
</comment>
<dbReference type="PANTHER" id="PTHR33990">
    <property type="entry name" value="PROTEIN YJDN-RELATED"/>
    <property type="match status" value="1"/>
</dbReference>